<dbReference type="PANTHER" id="PTHR12271">
    <property type="entry name" value="POLY A POLYMERASE CID PAP -RELATED"/>
    <property type="match status" value="1"/>
</dbReference>
<gene>
    <name evidence="5" type="ORF">GUITHDRAFT_59080</name>
</gene>
<dbReference type="GO" id="GO:0031123">
    <property type="term" value="P:RNA 3'-end processing"/>
    <property type="evidence" value="ECO:0007669"/>
    <property type="project" value="TreeGrafter"/>
</dbReference>
<reference evidence="6" key="3">
    <citation type="submission" date="2016-03" db="UniProtKB">
        <authorList>
            <consortium name="EnsemblProtists"/>
        </authorList>
    </citation>
    <scope>IDENTIFICATION</scope>
</reference>
<dbReference type="PaxDb" id="55529-EKX30844"/>
<dbReference type="GeneID" id="17287564"/>
<dbReference type="KEGG" id="gtt:GUITHDRAFT_59080"/>
<feature type="non-terminal residue" evidence="5">
    <location>
        <position position="1"/>
    </location>
</feature>
<dbReference type="HOGENOM" id="CLU_2284840_0_0_1"/>
<evidence type="ECO:0000259" key="4">
    <source>
        <dbReference type="Pfam" id="PF03828"/>
    </source>
</evidence>
<dbReference type="RefSeq" id="XP_005817824.1">
    <property type="nucleotide sequence ID" value="XM_005817767.1"/>
</dbReference>
<dbReference type="STRING" id="905079.L1I4P6"/>
<name>L1I4P6_GUITC</name>
<feature type="domain" description="PAP-associated" evidence="4">
    <location>
        <begin position="19"/>
        <end position="71"/>
    </location>
</feature>
<evidence type="ECO:0000256" key="1">
    <source>
        <dbReference type="ARBA" id="ARBA00022679"/>
    </source>
</evidence>
<keyword evidence="7" id="KW-1185">Reference proteome</keyword>
<keyword evidence="1" id="KW-0808">Transferase</keyword>
<keyword evidence="2" id="KW-0479">Metal-binding</keyword>
<dbReference type="Gene3D" id="1.10.1410.10">
    <property type="match status" value="1"/>
</dbReference>
<evidence type="ECO:0000256" key="3">
    <source>
        <dbReference type="ARBA" id="ARBA00022842"/>
    </source>
</evidence>
<dbReference type="AlphaFoldDB" id="L1I4P6"/>
<dbReference type="GO" id="GO:0046872">
    <property type="term" value="F:metal ion binding"/>
    <property type="evidence" value="ECO:0007669"/>
    <property type="project" value="UniProtKB-KW"/>
</dbReference>
<organism evidence="5">
    <name type="scientific">Guillardia theta (strain CCMP2712)</name>
    <name type="common">Cryptophyte</name>
    <dbReference type="NCBI Taxonomy" id="905079"/>
    <lineage>
        <taxon>Eukaryota</taxon>
        <taxon>Cryptophyceae</taxon>
        <taxon>Pyrenomonadales</taxon>
        <taxon>Geminigeraceae</taxon>
        <taxon>Guillardia</taxon>
    </lineage>
</organism>
<dbReference type="GO" id="GO:0016779">
    <property type="term" value="F:nucleotidyltransferase activity"/>
    <property type="evidence" value="ECO:0007669"/>
    <property type="project" value="TreeGrafter"/>
</dbReference>
<evidence type="ECO:0000313" key="5">
    <source>
        <dbReference type="EMBL" id="EKX30844.1"/>
    </source>
</evidence>
<dbReference type="SUPFAM" id="SSF81631">
    <property type="entry name" value="PAP/OAS1 substrate-binding domain"/>
    <property type="match status" value="1"/>
</dbReference>
<dbReference type="Pfam" id="PF03828">
    <property type="entry name" value="PAP_assoc"/>
    <property type="match status" value="1"/>
</dbReference>
<evidence type="ECO:0000313" key="6">
    <source>
        <dbReference type="EnsemblProtists" id="EKX30844"/>
    </source>
</evidence>
<evidence type="ECO:0000256" key="2">
    <source>
        <dbReference type="ARBA" id="ARBA00022723"/>
    </source>
</evidence>
<evidence type="ECO:0000313" key="7">
    <source>
        <dbReference type="Proteomes" id="UP000011087"/>
    </source>
</evidence>
<dbReference type="EnsemblProtists" id="EKX30844">
    <property type="protein sequence ID" value="EKX30844"/>
    <property type="gene ID" value="GUITHDRAFT_59080"/>
</dbReference>
<dbReference type="EMBL" id="JH993508">
    <property type="protein sequence ID" value="EKX30844.1"/>
    <property type="molecule type" value="Genomic_DNA"/>
</dbReference>
<feature type="non-terminal residue" evidence="5">
    <location>
        <position position="102"/>
    </location>
</feature>
<dbReference type="PANTHER" id="PTHR12271:SF40">
    <property type="entry name" value="POLY(A) RNA POLYMERASE GLD2"/>
    <property type="match status" value="1"/>
</dbReference>
<protein>
    <recommendedName>
        <fullName evidence="4">PAP-associated domain-containing protein</fullName>
    </recommendedName>
</protein>
<dbReference type="OMA" id="HHEYANS"/>
<dbReference type="OrthoDB" id="2274644at2759"/>
<reference evidence="5 7" key="1">
    <citation type="journal article" date="2012" name="Nature">
        <title>Algal genomes reveal evolutionary mosaicism and the fate of nucleomorphs.</title>
        <authorList>
            <consortium name="DOE Joint Genome Institute"/>
            <person name="Curtis B.A."/>
            <person name="Tanifuji G."/>
            <person name="Burki F."/>
            <person name="Gruber A."/>
            <person name="Irimia M."/>
            <person name="Maruyama S."/>
            <person name="Arias M.C."/>
            <person name="Ball S.G."/>
            <person name="Gile G.H."/>
            <person name="Hirakawa Y."/>
            <person name="Hopkins J.F."/>
            <person name="Kuo A."/>
            <person name="Rensing S.A."/>
            <person name="Schmutz J."/>
            <person name="Symeonidi A."/>
            <person name="Elias M."/>
            <person name="Eveleigh R.J."/>
            <person name="Herman E.K."/>
            <person name="Klute M.J."/>
            <person name="Nakayama T."/>
            <person name="Obornik M."/>
            <person name="Reyes-Prieto A."/>
            <person name="Armbrust E.V."/>
            <person name="Aves S.J."/>
            <person name="Beiko R.G."/>
            <person name="Coutinho P."/>
            <person name="Dacks J.B."/>
            <person name="Durnford D.G."/>
            <person name="Fast N.M."/>
            <person name="Green B.R."/>
            <person name="Grisdale C.J."/>
            <person name="Hempel F."/>
            <person name="Henrissat B."/>
            <person name="Hoppner M.P."/>
            <person name="Ishida K."/>
            <person name="Kim E."/>
            <person name="Koreny L."/>
            <person name="Kroth P.G."/>
            <person name="Liu Y."/>
            <person name="Malik S.B."/>
            <person name="Maier U.G."/>
            <person name="McRose D."/>
            <person name="Mock T."/>
            <person name="Neilson J.A."/>
            <person name="Onodera N.T."/>
            <person name="Poole A.M."/>
            <person name="Pritham E.J."/>
            <person name="Richards T.A."/>
            <person name="Rocap G."/>
            <person name="Roy S.W."/>
            <person name="Sarai C."/>
            <person name="Schaack S."/>
            <person name="Shirato S."/>
            <person name="Slamovits C.H."/>
            <person name="Spencer D.F."/>
            <person name="Suzuki S."/>
            <person name="Worden A.Z."/>
            <person name="Zauner S."/>
            <person name="Barry K."/>
            <person name="Bell C."/>
            <person name="Bharti A.K."/>
            <person name="Crow J.A."/>
            <person name="Grimwood J."/>
            <person name="Kramer R."/>
            <person name="Lindquist E."/>
            <person name="Lucas S."/>
            <person name="Salamov A."/>
            <person name="McFadden G.I."/>
            <person name="Lane C.E."/>
            <person name="Keeling P.J."/>
            <person name="Gray M.W."/>
            <person name="Grigoriev I.V."/>
            <person name="Archibald J.M."/>
        </authorList>
    </citation>
    <scope>NUCLEOTIDE SEQUENCE</scope>
    <source>
        <strain evidence="5 7">CCMP2712</strain>
    </source>
</reference>
<dbReference type="Proteomes" id="UP000011087">
    <property type="component" value="Unassembled WGS sequence"/>
</dbReference>
<dbReference type="InterPro" id="IPR002058">
    <property type="entry name" value="PAP_assoc"/>
</dbReference>
<accession>L1I4P6</accession>
<reference evidence="7" key="2">
    <citation type="submission" date="2012-11" db="EMBL/GenBank/DDBJ databases">
        <authorList>
            <person name="Kuo A."/>
            <person name="Curtis B.A."/>
            <person name="Tanifuji G."/>
            <person name="Burki F."/>
            <person name="Gruber A."/>
            <person name="Irimia M."/>
            <person name="Maruyama S."/>
            <person name="Arias M.C."/>
            <person name="Ball S.G."/>
            <person name="Gile G.H."/>
            <person name="Hirakawa Y."/>
            <person name="Hopkins J.F."/>
            <person name="Rensing S.A."/>
            <person name="Schmutz J."/>
            <person name="Symeonidi A."/>
            <person name="Elias M."/>
            <person name="Eveleigh R.J."/>
            <person name="Herman E.K."/>
            <person name="Klute M.J."/>
            <person name="Nakayama T."/>
            <person name="Obornik M."/>
            <person name="Reyes-Prieto A."/>
            <person name="Armbrust E.V."/>
            <person name="Aves S.J."/>
            <person name="Beiko R.G."/>
            <person name="Coutinho P."/>
            <person name="Dacks J.B."/>
            <person name="Durnford D.G."/>
            <person name="Fast N.M."/>
            <person name="Green B.R."/>
            <person name="Grisdale C."/>
            <person name="Hempe F."/>
            <person name="Henrissat B."/>
            <person name="Hoppner M.P."/>
            <person name="Ishida K.-I."/>
            <person name="Kim E."/>
            <person name="Koreny L."/>
            <person name="Kroth P.G."/>
            <person name="Liu Y."/>
            <person name="Malik S.-B."/>
            <person name="Maier U.G."/>
            <person name="McRose D."/>
            <person name="Mock T."/>
            <person name="Neilson J.A."/>
            <person name="Onodera N.T."/>
            <person name="Poole A.M."/>
            <person name="Pritham E.J."/>
            <person name="Richards T.A."/>
            <person name="Rocap G."/>
            <person name="Roy S.W."/>
            <person name="Sarai C."/>
            <person name="Schaack S."/>
            <person name="Shirato S."/>
            <person name="Slamovits C.H."/>
            <person name="Spencer D.F."/>
            <person name="Suzuki S."/>
            <person name="Worden A.Z."/>
            <person name="Zauner S."/>
            <person name="Barry K."/>
            <person name="Bell C."/>
            <person name="Bharti A.K."/>
            <person name="Crow J.A."/>
            <person name="Grimwood J."/>
            <person name="Kramer R."/>
            <person name="Lindquist E."/>
            <person name="Lucas S."/>
            <person name="Salamov A."/>
            <person name="McFadden G.I."/>
            <person name="Lane C.E."/>
            <person name="Keeling P.J."/>
            <person name="Gray M.W."/>
            <person name="Grigoriev I.V."/>
            <person name="Archibald J.M."/>
        </authorList>
    </citation>
    <scope>NUCLEOTIDE SEQUENCE</scope>
    <source>
        <strain evidence="7">CCMP2712</strain>
    </source>
</reference>
<sequence length="102" mass="11569">DDIAHLVGYGEANTSSVEQLLVQFLHFIAVKLDLDKHCVCVREGNLKDADKSQFKHKHPPHMCIEDPFDPKDNVARSLTDRSVKTVKVEFLRAHEVMSRTGD</sequence>
<proteinExistence type="predicted"/>
<keyword evidence="3" id="KW-0460">Magnesium</keyword>